<evidence type="ECO:0000256" key="1">
    <source>
        <dbReference type="SAM" id="MobiDB-lite"/>
    </source>
</evidence>
<sequence>MTISAVAGTTSLSTEGGAGTTRWTRSKGPISCDPAVVRPLGQQNKKTHAATLEFSNEGRSVEAKSVLE</sequence>
<reference evidence="2 3" key="1">
    <citation type="submission" date="2024-04" db="EMBL/GenBank/DDBJ databases">
        <authorList>
            <person name="Fracassetti M."/>
        </authorList>
    </citation>
    <scope>NUCLEOTIDE SEQUENCE [LARGE SCALE GENOMIC DNA]</scope>
</reference>
<name>A0AAV2DY16_9ROSI</name>
<feature type="compositionally biased region" description="Basic and acidic residues" evidence="1">
    <location>
        <begin position="59"/>
        <end position="68"/>
    </location>
</feature>
<proteinExistence type="predicted"/>
<dbReference type="EMBL" id="OZ034816">
    <property type="protein sequence ID" value="CAL1378433.1"/>
    <property type="molecule type" value="Genomic_DNA"/>
</dbReference>
<organism evidence="2 3">
    <name type="scientific">Linum trigynum</name>
    <dbReference type="NCBI Taxonomy" id="586398"/>
    <lineage>
        <taxon>Eukaryota</taxon>
        <taxon>Viridiplantae</taxon>
        <taxon>Streptophyta</taxon>
        <taxon>Embryophyta</taxon>
        <taxon>Tracheophyta</taxon>
        <taxon>Spermatophyta</taxon>
        <taxon>Magnoliopsida</taxon>
        <taxon>eudicotyledons</taxon>
        <taxon>Gunneridae</taxon>
        <taxon>Pentapetalae</taxon>
        <taxon>rosids</taxon>
        <taxon>fabids</taxon>
        <taxon>Malpighiales</taxon>
        <taxon>Linaceae</taxon>
        <taxon>Linum</taxon>
    </lineage>
</organism>
<evidence type="ECO:0000313" key="3">
    <source>
        <dbReference type="Proteomes" id="UP001497516"/>
    </source>
</evidence>
<feature type="compositionally biased region" description="Polar residues" evidence="1">
    <location>
        <begin position="1"/>
        <end position="14"/>
    </location>
</feature>
<dbReference type="Proteomes" id="UP001497516">
    <property type="component" value="Chromosome 3"/>
</dbReference>
<gene>
    <name evidence="2" type="ORF">LTRI10_LOCUS20013</name>
</gene>
<evidence type="ECO:0000313" key="2">
    <source>
        <dbReference type="EMBL" id="CAL1378433.1"/>
    </source>
</evidence>
<accession>A0AAV2DY16</accession>
<dbReference type="AlphaFoldDB" id="A0AAV2DY16"/>
<feature type="region of interest" description="Disordered" evidence="1">
    <location>
        <begin position="1"/>
        <end position="68"/>
    </location>
</feature>
<protein>
    <submittedName>
        <fullName evidence="2">Uncharacterized protein</fullName>
    </submittedName>
</protein>
<keyword evidence="3" id="KW-1185">Reference proteome</keyword>